<organism evidence="2 3">
    <name type="scientific">Brassica cretica</name>
    <name type="common">Mustard</name>
    <dbReference type="NCBI Taxonomy" id="69181"/>
    <lineage>
        <taxon>Eukaryota</taxon>
        <taxon>Viridiplantae</taxon>
        <taxon>Streptophyta</taxon>
        <taxon>Embryophyta</taxon>
        <taxon>Tracheophyta</taxon>
        <taxon>Spermatophyta</taxon>
        <taxon>Magnoliopsida</taxon>
        <taxon>eudicotyledons</taxon>
        <taxon>Gunneridae</taxon>
        <taxon>Pentapetalae</taxon>
        <taxon>rosids</taxon>
        <taxon>malvids</taxon>
        <taxon>Brassicales</taxon>
        <taxon>Brassicaceae</taxon>
        <taxon>Brassiceae</taxon>
        <taxon>Brassica</taxon>
    </lineage>
</organism>
<dbReference type="EMBL" id="QGKV02000832">
    <property type="protein sequence ID" value="KAF3544105.1"/>
    <property type="molecule type" value="Genomic_DNA"/>
</dbReference>
<accession>A0ABQ7BW73</accession>
<comment type="caution">
    <text evidence="2">The sequence shown here is derived from an EMBL/GenBank/DDBJ whole genome shotgun (WGS) entry which is preliminary data.</text>
</comment>
<sequence>MLAGDWLIQTGQRQGLSSYWLPKGSHESAHISVLIHGPLLAFSSHLMTASSGRSRVKYNRCSHVPSVPMVDPTDSKWCLSMSKSLLDLTLTLHTSFGYFWTLLNTPKALIDNLQSGEKTNKGEKEKEKEYFRGEGSTKNKEEINGNQEDSLVTNWKMVSPEKVGKSPLGHVSEVQISASKFVILNMDDAEEVEEGEIGDENLETK</sequence>
<evidence type="ECO:0000313" key="3">
    <source>
        <dbReference type="Proteomes" id="UP000266723"/>
    </source>
</evidence>
<gene>
    <name evidence="2" type="ORF">DY000_02009809</name>
</gene>
<dbReference type="Proteomes" id="UP000266723">
    <property type="component" value="Unassembled WGS sequence"/>
</dbReference>
<proteinExistence type="predicted"/>
<evidence type="ECO:0000256" key="1">
    <source>
        <dbReference type="SAM" id="MobiDB-lite"/>
    </source>
</evidence>
<keyword evidence="3" id="KW-1185">Reference proteome</keyword>
<evidence type="ECO:0000313" key="2">
    <source>
        <dbReference type="EMBL" id="KAF3544105.1"/>
    </source>
</evidence>
<name>A0ABQ7BW73_BRACR</name>
<protein>
    <submittedName>
        <fullName evidence="2">Uncharacterized protein</fullName>
    </submittedName>
</protein>
<feature type="compositionally biased region" description="Basic and acidic residues" evidence="1">
    <location>
        <begin position="118"/>
        <end position="143"/>
    </location>
</feature>
<feature type="region of interest" description="Disordered" evidence="1">
    <location>
        <begin position="118"/>
        <end position="147"/>
    </location>
</feature>
<reference evidence="2 3" key="1">
    <citation type="journal article" date="2020" name="BMC Genomics">
        <title>Intraspecific diversification of the crop wild relative Brassica cretica Lam. using demographic model selection.</title>
        <authorList>
            <person name="Kioukis A."/>
            <person name="Michalopoulou V.A."/>
            <person name="Briers L."/>
            <person name="Pirintsos S."/>
            <person name="Studholme D.J."/>
            <person name="Pavlidis P."/>
            <person name="Sarris P.F."/>
        </authorList>
    </citation>
    <scope>NUCLEOTIDE SEQUENCE [LARGE SCALE GENOMIC DNA]</scope>
    <source>
        <strain evidence="3">cv. PFS-1207/04</strain>
    </source>
</reference>